<keyword evidence="10" id="KW-1185">Reference proteome</keyword>
<dbReference type="PANTHER" id="PTHR43163">
    <property type="entry name" value="DIPEPTIDE TRANSPORT SYSTEM PERMEASE PROTEIN DPPB-RELATED"/>
    <property type="match status" value="1"/>
</dbReference>
<feature type="transmembrane region" description="Helical" evidence="7">
    <location>
        <begin position="21"/>
        <end position="39"/>
    </location>
</feature>
<sequence length="331" mass="35860">MAPFDYVEGGMADMAKFLGKRLLSALVTIFLLSIIIFTISHMSKGDPAQIILGAEATEEQITELRHSLKLDRPVVEQYIDWIFGAVRGDLGDSYYTGEPVLAEVASRLVPSLRLAIMAEILAVIVAIPAGVFAAKNKGRGLDYMLSTTSLLGLSIPNFLMSLILILVFGVAFKALPVSGYRTLKSGVGVFLKYSILPVLALGLGQAGILMRMTRSSMLEVMNTDYIKTAKAKGAKSTVILFKHALRNAFIPILTAIGQSFGTLFAGTAIVETIFNIPGVGQLVVTSITRRDYAMIQGVVLIISIMWIIINLALDILYGVVDPRIRLAKKAH</sequence>
<reference evidence="9 10" key="1">
    <citation type="submission" date="2008-11" db="EMBL/GenBank/DDBJ databases">
        <title>Draft genome sequence of Bacteroides pectinophilus (ATCC 43243).</title>
        <authorList>
            <person name="Sudarsanam P."/>
            <person name="Ley R."/>
            <person name="Guruge J."/>
            <person name="Turnbaugh P.J."/>
            <person name="Mahowald M."/>
            <person name="Liep D."/>
            <person name="Gordon J."/>
        </authorList>
    </citation>
    <scope>NUCLEOTIDE SEQUENCE [LARGE SCALE GENOMIC DNA]</scope>
    <source>
        <strain evidence="9 10">ATCC 43243</strain>
    </source>
</reference>
<protein>
    <recommendedName>
        <fullName evidence="8">ABC transmembrane type-1 domain-containing protein</fullName>
    </recommendedName>
</protein>
<feature type="transmembrane region" description="Helical" evidence="7">
    <location>
        <begin position="294"/>
        <end position="320"/>
    </location>
</feature>
<evidence type="ECO:0000256" key="4">
    <source>
        <dbReference type="ARBA" id="ARBA00022692"/>
    </source>
</evidence>
<dbReference type="InterPro" id="IPR035906">
    <property type="entry name" value="MetI-like_sf"/>
</dbReference>
<keyword evidence="6 7" id="KW-0472">Membrane</keyword>
<dbReference type="eggNOG" id="COG0601">
    <property type="taxonomic scope" value="Bacteria"/>
</dbReference>
<dbReference type="HOGENOM" id="CLU_036879_0_0_9"/>
<feature type="transmembrane region" description="Helical" evidence="7">
    <location>
        <begin position="187"/>
        <end position="209"/>
    </location>
</feature>
<dbReference type="EMBL" id="ABVQ01000037">
    <property type="protein sequence ID" value="EEC56561.1"/>
    <property type="molecule type" value="Genomic_DNA"/>
</dbReference>
<proteinExistence type="inferred from homology"/>
<organism evidence="9 10">
    <name type="scientific">[Bacteroides] pectinophilus ATCC 43243</name>
    <dbReference type="NCBI Taxonomy" id="483218"/>
    <lineage>
        <taxon>Bacteria</taxon>
        <taxon>Bacillati</taxon>
        <taxon>Bacillota</taxon>
        <taxon>Clostridia</taxon>
        <taxon>Eubacteriales</taxon>
    </lineage>
</organism>
<evidence type="ECO:0000256" key="3">
    <source>
        <dbReference type="ARBA" id="ARBA00022475"/>
    </source>
</evidence>
<comment type="similarity">
    <text evidence="7">Belongs to the binding-protein-dependent transport system permease family.</text>
</comment>
<dbReference type="Pfam" id="PF00528">
    <property type="entry name" value="BPD_transp_1"/>
    <property type="match status" value="1"/>
</dbReference>
<evidence type="ECO:0000256" key="6">
    <source>
        <dbReference type="ARBA" id="ARBA00023136"/>
    </source>
</evidence>
<evidence type="ECO:0000256" key="2">
    <source>
        <dbReference type="ARBA" id="ARBA00022448"/>
    </source>
</evidence>
<dbReference type="AlphaFoldDB" id="B7AWH0"/>
<dbReference type="Pfam" id="PF19300">
    <property type="entry name" value="BPD_transp_1_N"/>
    <property type="match status" value="1"/>
</dbReference>
<evidence type="ECO:0000256" key="5">
    <source>
        <dbReference type="ARBA" id="ARBA00022989"/>
    </source>
</evidence>
<evidence type="ECO:0000256" key="1">
    <source>
        <dbReference type="ARBA" id="ARBA00004651"/>
    </source>
</evidence>
<accession>B7AWH0</accession>
<dbReference type="STRING" id="483218.BACPEC_03070"/>
<gene>
    <name evidence="9" type="ORF">BACPEC_03070</name>
</gene>
<keyword evidence="5 7" id="KW-1133">Transmembrane helix</keyword>
<comment type="subcellular location">
    <subcellularLocation>
        <location evidence="1 7">Cell membrane</location>
        <topology evidence="1 7">Multi-pass membrane protein</topology>
    </subcellularLocation>
</comment>
<evidence type="ECO:0000259" key="8">
    <source>
        <dbReference type="PROSITE" id="PS50928"/>
    </source>
</evidence>
<dbReference type="PANTHER" id="PTHR43163:SF6">
    <property type="entry name" value="DIPEPTIDE TRANSPORT SYSTEM PERMEASE PROTEIN DPPB-RELATED"/>
    <property type="match status" value="1"/>
</dbReference>
<dbReference type="GO" id="GO:0055085">
    <property type="term" value="P:transmembrane transport"/>
    <property type="evidence" value="ECO:0007669"/>
    <property type="project" value="InterPro"/>
</dbReference>
<dbReference type="InterPro" id="IPR045621">
    <property type="entry name" value="BPD_transp_1_N"/>
</dbReference>
<dbReference type="PROSITE" id="PS50928">
    <property type="entry name" value="ABC_TM1"/>
    <property type="match status" value="1"/>
</dbReference>
<dbReference type="Proteomes" id="UP000003136">
    <property type="component" value="Unassembled WGS sequence"/>
</dbReference>
<evidence type="ECO:0000256" key="7">
    <source>
        <dbReference type="RuleBase" id="RU363032"/>
    </source>
</evidence>
<dbReference type="CDD" id="cd06261">
    <property type="entry name" value="TM_PBP2"/>
    <property type="match status" value="1"/>
</dbReference>
<evidence type="ECO:0000313" key="10">
    <source>
        <dbReference type="Proteomes" id="UP000003136"/>
    </source>
</evidence>
<keyword evidence="2 7" id="KW-0813">Transport</keyword>
<feature type="transmembrane region" description="Helical" evidence="7">
    <location>
        <begin position="249"/>
        <end position="274"/>
    </location>
</feature>
<keyword evidence="3" id="KW-1003">Cell membrane</keyword>
<reference evidence="9 10" key="2">
    <citation type="submission" date="2008-11" db="EMBL/GenBank/DDBJ databases">
        <authorList>
            <person name="Fulton L."/>
            <person name="Clifton S."/>
            <person name="Fulton B."/>
            <person name="Xu J."/>
            <person name="Minx P."/>
            <person name="Pepin K.H."/>
            <person name="Johnson M."/>
            <person name="Bhonagiri V."/>
            <person name="Nash W.E."/>
            <person name="Mardis E.R."/>
            <person name="Wilson R.K."/>
        </authorList>
    </citation>
    <scope>NUCLEOTIDE SEQUENCE [LARGE SCALE GENOMIC DNA]</scope>
    <source>
        <strain evidence="9 10">ATCC 43243</strain>
    </source>
</reference>
<dbReference type="Gene3D" id="1.10.3720.10">
    <property type="entry name" value="MetI-like"/>
    <property type="match status" value="1"/>
</dbReference>
<dbReference type="InterPro" id="IPR000515">
    <property type="entry name" value="MetI-like"/>
</dbReference>
<dbReference type="SUPFAM" id="SSF161098">
    <property type="entry name" value="MetI-like"/>
    <property type="match status" value="1"/>
</dbReference>
<feature type="transmembrane region" description="Helical" evidence="7">
    <location>
        <begin position="114"/>
        <end position="134"/>
    </location>
</feature>
<feature type="domain" description="ABC transmembrane type-1" evidence="8">
    <location>
        <begin position="108"/>
        <end position="317"/>
    </location>
</feature>
<keyword evidence="4 7" id="KW-0812">Transmembrane</keyword>
<evidence type="ECO:0000313" key="9">
    <source>
        <dbReference type="EMBL" id="EEC56561.1"/>
    </source>
</evidence>
<dbReference type="GO" id="GO:0005886">
    <property type="term" value="C:plasma membrane"/>
    <property type="evidence" value="ECO:0007669"/>
    <property type="project" value="UniProtKB-SubCell"/>
</dbReference>
<feature type="transmembrane region" description="Helical" evidence="7">
    <location>
        <begin position="155"/>
        <end position="175"/>
    </location>
</feature>
<name>B7AWH0_9FIRM</name>